<proteinExistence type="predicted"/>
<feature type="region of interest" description="Disordered" evidence="1">
    <location>
        <begin position="105"/>
        <end position="124"/>
    </location>
</feature>
<reference evidence="2" key="1">
    <citation type="submission" date="2018-05" db="EMBL/GenBank/DDBJ databases">
        <authorList>
            <person name="Lanie J.A."/>
            <person name="Ng W.-L."/>
            <person name="Kazmierczak K.M."/>
            <person name="Andrzejewski T.M."/>
            <person name="Davidsen T.M."/>
            <person name="Wayne K.J."/>
            <person name="Tettelin H."/>
            <person name="Glass J.I."/>
            <person name="Rusch D."/>
            <person name="Podicherti R."/>
            <person name="Tsui H.-C.T."/>
            <person name="Winkler M.E."/>
        </authorList>
    </citation>
    <scope>NUCLEOTIDE SEQUENCE</scope>
</reference>
<organism evidence="2">
    <name type="scientific">marine metagenome</name>
    <dbReference type="NCBI Taxonomy" id="408172"/>
    <lineage>
        <taxon>unclassified sequences</taxon>
        <taxon>metagenomes</taxon>
        <taxon>ecological metagenomes</taxon>
    </lineage>
</organism>
<name>A0A382ZXZ6_9ZZZZ</name>
<evidence type="ECO:0000256" key="1">
    <source>
        <dbReference type="SAM" id="MobiDB-lite"/>
    </source>
</evidence>
<dbReference type="PROSITE" id="PS51257">
    <property type="entry name" value="PROKAR_LIPOPROTEIN"/>
    <property type="match status" value="1"/>
</dbReference>
<sequence>MRPLTLTLVILLFALFGCKSSDDTSGENVTNSDDPQNQQQNPDEQQQNPDEQQQNPDEQQQNPDEQQQALEAQDQDLDGAIGSVTWATEPNKVLIRWFGRAAAGLPEYDPESLDNLPTILAGSP</sequence>
<dbReference type="EMBL" id="UINC01187242">
    <property type="protein sequence ID" value="SVD99865.1"/>
    <property type="molecule type" value="Genomic_DNA"/>
</dbReference>
<evidence type="ECO:0000313" key="2">
    <source>
        <dbReference type="EMBL" id="SVD99865.1"/>
    </source>
</evidence>
<gene>
    <name evidence="2" type="ORF">METZ01_LOCUS452719</name>
</gene>
<feature type="region of interest" description="Disordered" evidence="1">
    <location>
        <begin position="21"/>
        <end position="83"/>
    </location>
</feature>
<feature type="non-terminal residue" evidence="2">
    <location>
        <position position="124"/>
    </location>
</feature>
<accession>A0A382ZXZ6</accession>
<protein>
    <submittedName>
        <fullName evidence="2">Uncharacterized protein</fullName>
    </submittedName>
</protein>
<feature type="compositionally biased region" description="Low complexity" evidence="1">
    <location>
        <begin position="33"/>
        <end position="72"/>
    </location>
</feature>
<dbReference type="AlphaFoldDB" id="A0A382ZXZ6"/>